<gene>
    <name evidence="2" type="ORF">SAMN05216559_3991</name>
</gene>
<dbReference type="OrthoDB" id="222253at2157"/>
<name>A0A1I6M8I8_9EURY</name>
<accession>A0A1I6M8I8</accession>
<feature type="transmembrane region" description="Helical" evidence="1">
    <location>
        <begin position="25"/>
        <end position="46"/>
    </location>
</feature>
<sequence>MSERTEPSGRAAFVRALNVRRNAKWGFAVSLVVTLAVFGFFVVVPGTTRPSVLYVALGFVLAVSLGGLTTAVFTLFSAIRLARETEA</sequence>
<dbReference type="STRING" id="767519.SAMN05216559_3991"/>
<keyword evidence="3" id="KW-1185">Reference proteome</keyword>
<dbReference type="RefSeq" id="WP_089819023.1">
    <property type="nucleotide sequence ID" value="NZ_FOZK01000005.1"/>
</dbReference>
<dbReference type="AlphaFoldDB" id="A0A1I6M8I8"/>
<keyword evidence="1" id="KW-0812">Transmembrane</keyword>
<evidence type="ECO:0000313" key="2">
    <source>
        <dbReference type="EMBL" id="SFS11999.1"/>
    </source>
</evidence>
<keyword evidence="1" id="KW-0472">Membrane</keyword>
<dbReference type="EMBL" id="FOZK01000005">
    <property type="protein sequence ID" value="SFS11999.1"/>
    <property type="molecule type" value="Genomic_DNA"/>
</dbReference>
<proteinExistence type="predicted"/>
<keyword evidence="1" id="KW-1133">Transmembrane helix</keyword>
<dbReference type="InterPro" id="IPR055958">
    <property type="entry name" value="DUF7536"/>
</dbReference>
<dbReference type="Proteomes" id="UP000199062">
    <property type="component" value="Unassembled WGS sequence"/>
</dbReference>
<evidence type="ECO:0000313" key="3">
    <source>
        <dbReference type="Proteomes" id="UP000199062"/>
    </source>
</evidence>
<reference evidence="2 3" key="1">
    <citation type="submission" date="2016-10" db="EMBL/GenBank/DDBJ databases">
        <authorList>
            <person name="de Groot N.N."/>
        </authorList>
    </citation>
    <scope>NUCLEOTIDE SEQUENCE [LARGE SCALE GENOMIC DNA]</scope>
    <source>
        <strain evidence="2 3">CGMCC 1.10457</strain>
    </source>
</reference>
<organism evidence="2 3">
    <name type="scientific">Halomicrobium zhouii</name>
    <dbReference type="NCBI Taxonomy" id="767519"/>
    <lineage>
        <taxon>Archaea</taxon>
        <taxon>Methanobacteriati</taxon>
        <taxon>Methanobacteriota</taxon>
        <taxon>Stenosarchaea group</taxon>
        <taxon>Halobacteria</taxon>
        <taxon>Halobacteriales</taxon>
        <taxon>Haloarculaceae</taxon>
        <taxon>Halomicrobium</taxon>
    </lineage>
</organism>
<evidence type="ECO:0000256" key="1">
    <source>
        <dbReference type="SAM" id="Phobius"/>
    </source>
</evidence>
<dbReference type="Pfam" id="PF24380">
    <property type="entry name" value="DUF7536"/>
    <property type="match status" value="1"/>
</dbReference>
<feature type="transmembrane region" description="Helical" evidence="1">
    <location>
        <begin position="52"/>
        <end position="76"/>
    </location>
</feature>
<protein>
    <submittedName>
        <fullName evidence="2">Uncharacterized protein</fullName>
    </submittedName>
</protein>